<dbReference type="PANTHER" id="PTHR23511">
    <property type="entry name" value="SYNAPTIC VESICLE GLYCOPROTEIN 2"/>
    <property type="match status" value="1"/>
</dbReference>
<proteinExistence type="predicted"/>
<comment type="caution">
    <text evidence="8">The sequence shown here is derived from an EMBL/GenBank/DDBJ whole genome shotgun (WGS) entry which is preliminary data.</text>
</comment>
<feature type="transmembrane region" description="Helical" evidence="6">
    <location>
        <begin position="165"/>
        <end position="185"/>
    </location>
</feature>
<name>A0A9W7GIS5_9STRA</name>
<gene>
    <name evidence="8" type="ORF">TrCOL_g11186</name>
</gene>
<dbReference type="PANTHER" id="PTHR23511:SF34">
    <property type="entry name" value="SYNAPTIC VESICLE GLYCOPROTEIN 2"/>
    <property type="match status" value="1"/>
</dbReference>
<protein>
    <recommendedName>
        <fullName evidence="7">Major facilitator superfamily (MFS) profile domain-containing protein</fullName>
    </recommendedName>
</protein>
<feature type="transmembrane region" description="Helical" evidence="6">
    <location>
        <begin position="39"/>
        <end position="66"/>
    </location>
</feature>
<evidence type="ECO:0000256" key="1">
    <source>
        <dbReference type="ARBA" id="ARBA00004141"/>
    </source>
</evidence>
<accession>A0A9W7GIS5</accession>
<dbReference type="OrthoDB" id="4139357at2759"/>
<evidence type="ECO:0000259" key="7">
    <source>
        <dbReference type="PROSITE" id="PS50850"/>
    </source>
</evidence>
<dbReference type="GO" id="GO:0022857">
    <property type="term" value="F:transmembrane transporter activity"/>
    <property type="evidence" value="ECO:0007669"/>
    <property type="project" value="InterPro"/>
</dbReference>
<evidence type="ECO:0000256" key="4">
    <source>
        <dbReference type="ARBA" id="ARBA00022989"/>
    </source>
</evidence>
<evidence type="ECO:0000256" key="6">
    <source>
        <dbReference type="SAM" id="Phobius"/>
    </source>
</evidence>
<dbReference type="InterPro" id="IPR020846">
    <property type="entry name" value="MFS_dom"/>
</dbReference>
<feature type="transmembrane region" description="Helical" evidence="6">
    <location>
        <begin position="78"/>
        <end position="99"/>
    </location>
</feature>
<feature type="transmembrane region" description="Helical" evidence="6">
    <location>
        <begin position="197"/>
        <end position="216"/>
    </location>
</feature>
<organism evidence="8 9">
    <name type="scientific">Triparma columacea</name>
    <dbReference type="NCBI Taxonomy" id="722753"/>
    <lineage>
        <taxon>Eukaryota</taxon>
        <taxon>Sar</taxon>
        <taxon>Stramenopiles</taxon>
        <taxon>Ochrophyta</taxon>
        <taxon>Bolidophyceae</taxon>
        <taxon>Parmales</taxon>
        <taxon>Triparmaceae</taxon>
        <taxon>Triparma</taxon>
    </lineage>
</organism>
<feature type="transmembrane region" description="Helical" evidence="6">
    <location>
        <begin position="106"/>
        <end position="125"/>
    </location>
</feature>
<evidence type="ECO:0000256" key="3">
    <source>
        <dbReference type="ARBA" id="ARBA00022692"/>
    </source>
</evidence>
<feature type="transmembrane region" description="Helical" evidence="6">
    <location>
        <begin position="438"/>
        <end position="458"/>
    </location>
</feature>
<keyword evidence="3 6" id="KW-0812">Transmembrane</keyword>
<feature type="transmembrane region" description="Helical" evidence="6">
    <location>
        <begin position="131"/>
        <end position="153"/>
    </location>
</feature>
<dbReference type="InterPro" id="IPR005828">
    <property type="entry name" value="MFS_sugar_transport-like"/>
</dbReference>
<feature type="domain" description="Major facilitator superfamily (MFS) profile" evidence="7">
    <location>
        <begin position="41"/>
        <end position="464"/>
    </location>
</feature>
<evidence type="ECO:0000313" key="8">
    <source>
        <dbReference type="EMBL" id="GMI46402.1"/>
    </source>
</evidence>
<dbReference type="Proteomes" id="UP001165065">
    <property type="component" value="Unassembled WGS sequence"/>
</dbReference>
<dbReference type="InterPro" id="IPR036259">
    <property type="entry name" value="MFS_trans_sf"/>
</dbReference>
<dbReference type="GO" id="GO:0016020">
    <property type="term" value="C:membrane"/>
    <property type="evidence" value="ECO:0007669"/>
    <property type="project" value="UniProtKB-SubCell"/>
</dbReference>
<keyword evidence="9" id="KW-1185">Reference proteome</keyword>
<feature type="transmembrane region" description="Helical" evidence="6">
    <location>
        <begin position="293"/>
        <end position="310"/>
    </location>
</feature>
<sequence length="528" mass="57867">MSNIIQNANIERADSFNTRSTSGTVEDVMERLEFGSFQVGLTFACGLTFMSDAVQINLMSFLSLVLSHIWNLSSSTTASLSATVFFGMFIGSLVWGVVADKIGRRTACIAISACITVVSVGTSTARNVTEIKVWLLLMGISISGFVIPFDLLAEFSPNKGRAARLLTLNYFWALGSLCVPLFAYLTIGADYSSWRRLVLMCAIPCFVSLIMGWKFAKESPRWLMENGRPDEAKQVLKEVEEYNKISHNNLMITHDFAFVVDSTGNSSGYSPDYPSSGNPFLDLVSPKYRQTTLKLWAIWFCKSFTYYGNVLLTAKLHHVVVEGEGTGFDFFKVMLAASSEIFATTFLIFLASRYGRVPIGQTAYSSAGALLFLFCVTESVIFGVAARFAIVMAVNITWVHTPELYGTEIRSTGHSTCSAVSRIGALLSPFAVYRFPPIVVGMLFFMSASLAGHLTSFLPETKGRSMGETDGGSDPAQVLEGKVIEVRRMKEKGDSTTNAHTLFRSCSSPPAYPITALANRTSPRISLH</sequence>
<evidence type="ECO:0000256" key="5">
    <source>
        <dbReference type="ARBA" id="ARBA00023136"/>
    </source>
</evidence>
<keyword evidence="4 6" id="KW-1133">Transmembrane helix</keyword>
<keyword evidence="2" id="KW-0813">Transport</keyword>
<feature type="transmembrane region" description="Helical" evidence="6">
    <location>
        <begin position="363"/>
        <end position="390"/>
    </location>
</feature>
<reference evidence="9" key="1">
    <citation type="journal article" date="2023" name="Commun. Biol.">
        <title>Genome analysis of Parmales, the sister group of diatoms, reveals the evolutionary specialization of diatoms from phago-mixotrophs to photoautotrophs.</title>
        <authorList>
            <person name="Ban H."/>
            <person name="Sato S."/>
            <person name="Yoshikawa S."/>
            <person name="Yamada K."/>
            <person name="Nakamura Y."/>
            <person name="Ichinomiya M."/>
            <person name="Sato N."/>
            <person name="Blanc-Mathieu R."/>
            <person name="Endo H."/>
            <person name="Kuwata A."/>
            <person name="Ogata H."/>
        </authorList>
    </citation>
    <scope>NUCLEOTIDE SEQUENCE [LARGE SCALE GENOMIC DNA]</scope>
</reference>
<evidence type="ECO:0000256" key="2">
    <source>
        <dbReference type="ARBA" id="ARBA00022448"/>
    </source>
</evidence>
<evidence type="ECO:0000313" key="9">
    <source>
        <dbReference type="Proteomes" id="UP001165065"/>
    </source>
</evidence>
<feature type="transmembrane region" description="Helical" evidence="6">
    <location>
        <begin position="330"/>
        <end position="351"/>
    </location>
</feature>
<keyword evidence="5 6" id="KW-0472">Membrane</keyword>
<dbReference type="PROSITE" id="PS50850">
    <property type="entry name" value="MFS"/>
    <property type="match status" value="1"/>
</dbReference>
<dbReference type="Pfam" id="PF00083">
    <property type="entry name" value="Sugar_tr"/>
    <property type="match status" value="1"/>
</dbReference>
<dbReference type="EMBL" id="BRYA01000296">
    <property type="protein sequence ID" value="GMI46402.1"/>
    <property type="molecule type" value="Genomic_DNA"/>
</dbReference>
<dbReference type="Gene3D" id="1.20.1250.20">
    <property type="entry name" value="MFS general substrate transporter like domains"/>
    <property type="match status" value="1"/>
</dbReference>
<dbReference type="AlphaFoldDB" id="A0A9W7GIS5"/>
<dbReference type="SUPFAM" id="SSF103473">
    <property type="entry name" value="MFS general substrate transporter"/>
    <property type="match status" value="1"/>
</dbReference>
<comment type="subcellular location">
    <subcellularLocation>
        <location evidence="1">Membrane</location>
        <topology evidence="1">Multi-pass membrane protein</topology>
    </subcellularLocation>
</comment>